<protein>
    <submittedName>
        <fullName evidence="1">Uncharacterized protein</fullName>
    </submittedName>
</protein>
<accession>A0ABT6NEG2</accession>
<dbReference type="Proteomes" id="UP001158045">
    <property type="component" value="Unassembled WGS sequence"/>
</dbReference>
<evidence type="ECO:0000313" key="1">
    <source>
        <dbReference type="EMBL" id="MDH8678814.1"/>
    </source>
</evidence>
<comment type="caution">
    <text evidence="1">The sequence shown here is derived from an EMBL/GenBank/DDBJ whole genome shotgun (WGS) entry which is preliminary data.</text>
</comment>
<dbReference type="RefSeq" id="WP_281094704.1">
    <property type="nucleotide sequence ID" value="NZ_JARYZI010000007.1"/>
</dbReference>
<name>A0ABT6NEG2_9FIRM</name>
<proteinExistence type="predicted"/>
<reference evidence="1 2" key="1">
    <citation type="submission" date="2023-04" db="EMBL/GenBank/DDBJ databases">
        <title>Fusibacter bizertensis strain WBS, isolated from littoral bottom sediments of the Arctic seas - biochemical and genomic analysis.</title>
        <authorList>
            <person name="Brioukhanov A.L."/>
        </authorList>
    </citation>
    <scope>NUCLEOTIDE SEQUENCE [LARGE SCALE GENOMIC DNA]</scope>
    <source>
        <strain evidence="1 2">WBS</strain>
    </source>
</reference>
<evidence type="ECO:0000313" key="2">
    <source>
        <dbReference type="Proteomes" id="UP001158045"/>
    </source>
</evidence>
<organism evidence="1 2">
    <name type="scientific">Fusibacter bizertensis</name>
    <dbReference type="NCBI Taxonomy" id="1488331"/>
    <lineage>
        <taxon>Bacteria</taxon>
        <taxon>Bacillati</taxon>
        <taxon>Bacillota</taxon>
        <taxon>Clostridia</taxon>
        <taxon>Eubacteriales</taxon>
        <taxon>Eubacteriales Family XII. Incertae Sedis</taxon>
        <taxon>Fusibacter</taxon>
    </lineage>
</organism>
<keyword evidence="2" id="KW-1185">Reference proteome</keyword>
<dbReference type="EMBL" id="JARYZI010000007">
    <property type="protein sequence ID" value="MDH8678814.1"/>
    <property type="molecule type" value="Genomic_DNA"/>
</dbReference>
<gene>
    <name evidence="1" type="ORF">QE109_11680</name>
</gene>
<sequence>MTVDALLILLEKDSVIDYIEKSPIDMLFIHQAVFTVAMLKLYGDSILSLPQRMNYPLHLIKEDVNPLELSQVQSIRYDNYFDDNTLPSDLMRWFNGQEKN</sequence>